<evidence type="ECO:0000313" key="3">
    <source>
        <dbReference type="Proteomes" id="UP001596422"/>
    </source>
</evidence>
<dbReference type="Proteomes" id="UP001596422">
    <property type="component" value="Unassembled WGS sequence"/>
</dbReference>
<dbReference type="InterPro" id="IPR006059">
    <property type="entry name" value="SBP"/>
</dbReference>
<keyword evidence="3" id="KW-1185">Reference proteome</keyword>
<comment type="caution">
    <text evidence="2">The sequence shown here is derived from an EMBL/GenBank/DDBJ whole genome shotgun (WGS) entry which is preliminary data.</text>
</comment>
<organism evidence="2 3">
    <name type="scientific">Marinobacterium aestuariivivens</name>
    <dbReference type="NCBI Taxonomy" id="1698799"/>
    <lineage>
        <taxon>Bacteria</taxon>
        <taxon>Pseudomonadati</taxon>
        <taxon>Pseudomonadota</taxon>
        <taxon>Gammaproteobacteria</taxon>
        <taxon>Oceanospirillales</taxon>
        <taxon>Oceanospirillaceae</taxon>
        <taxon>Marinobacterium</taxon>
    </lineage>
</organism>
<reference evidence="3" key="1">
    <citation type="journal article" date="2019" name="Int. J. Syst. Evol. Microbiol.">
        <title>The Global Catalogue of Microorganisms (GCM) 10K type strain sequencing project: providing services to taxonomists for standard genome sequencing and annotation.</title>
        <authorList>
            <consortium name="The Broad Institute Genomics Platform"/>
            <consortium name="The Broad Institute Genome Sequencing Center for Infectious Disease"/>
            <person name="Wu L."/>
            <person name="Ma J."/>
        </authorList>
    </citation>
    <scope>NUCLEOTIDE SEQUENCE [LARGE SCALE GENOMIC DNA]</scope>
    <source>
        <strain evidence="3">NBRC 111756</strain>
    </source>
</reference>
<evidence type="ECO:0000313" key="2">
    <source>
        <dbReference type="EMBL" id="MFC6670512.1"/>
    </source>
</evidence>
<dbReference type="EMBL" id="JBHSWE010000001">
    <property type="protein sequence ID" value="MFC6670512.1"/>
    <property type="molecule type" value="Genomic_DNA"/>
</dbReference>
<protein>
    <submittedName>
        <fullName evidence="2">ABC transporter substrate-binding protein</fullName>
    </submittedName>
</protein>
<accession>A0ABW1ZZ81</accession>
<evidence type="ECO:0000256" key="1">
    <source>
        <dbReference type="SAM" id="MobiDB-lite"/>
    </source>
</evidence>
<feature type="region of interest" description="Disordered" evidence="1">
    <location>
        <begin position="184"/>
        <end position="217"/>
    </location>
</feature>
<name>A0ABW1ZZ81_9GAMM</name>
<dbReference type="SUPFAM" id="SSF53850">
    <property type="entry name" value="Periplasmic binding protein-like II"/>
    <property type="match status" value="1"/>
</dbReference>
<dbReference type="Gene3D" id="3.40.190.10">
    <property type="entry name" value="Periplasmic binding protein-like II"/>
    <property type="match status" value="1"/>
</dbReference>
<dbReference type="Pfam" id="PF01547">
    <property type="entry name" value="SBP_bac_1"/>
    <property type="match status" value="1"/>
</dbReference>
<dbReference type="RefSeq" id="WP_379909016.1">
    <property type="nucleotide sequence ID" value="NZ_JBHSWE010000001.1"/>
</dbReference>
<sequence length="217" mass="23867">MIAGPEIQQWAELGVLANIDAVADSNGWDKLLPPAIADIHKFDGHYVAVPVNVHRINWMWINKSILNEVNGGRVPENWDDFFSFLDNARNAGYTALAHGGQDWQDATVFEQVALGTGGADWYQQAFVQLDPEALASPKMIEALSTFKKLRSYMDAGMPGRDWNLATSLVIEGKAAVQIMGDWAKGSSAPPAKRRTRTTSVPPFPAQRMPLRSMSTLS</sequence>
<proteinExistence type="predicted"/>
<gene>
    <name evidence="2" type="ORF">ACFQDL_10750</name>
</gene>